<proteinExistence type="predicted"/>
<dbReference type="Gene3D" id="2.40.40.10">
    <property type="entry name" value="RlpA-like domain"/>
    <property type="match status" value="1"/>
</dbReference>
<evidence type="ECO:0000313" key="1">
    <source>
        <dbReference type="EMBL" id="KAK2616969.1"/>
    </source>
</evidence>
<dbReference type="EMBL" id="JASWJB010000001">
    <property type="protein sequence ID" value="KAK2616969.1"/>
    <property type="molecule type" value="Genomic_DNA"/>
</dbReference>
<accession>A0AAJ0FYT9</accession>
<dbReference type="SUPFAM" id="SSF50685">
    <property type="entry name" value="Barwin-like endoglucanases"/>
    <property type="match status" value="1"/>
</dbReference>
<protein>
    <submittedName>
        <fullName evidence="1">Uncharacterized protein</fullName>
    </submittedName>
</protein>
<name>A0AAJ0FYT9_9HYPO</name>
<dbReference type="Proteomes" id="UP001251528">
    <property type="component" value="Unassembled WGS sequence"/>
</dbReference>
<gene>
    <name evidence="1" type="ORF">QQS21_000058</name>
</gene>
<sequence length="131" mass="14634">MNKGYVQCSFSKSLSLNLINSNYVVAMSHTALTGNLDKYCATRVVVTIRKKFDMPFFICDGCERCGKGKPDGKWNAAGAPGLDFSYSALSEFSPQACFAGHIDFSWEVVDDTLYHLSTHYLDATLIISRRW</sequence>
<keyword evidence="2" id="KW-1185">Reference proteome</keyword>
<dbReference type="InterPro" id="IPR036908">
    <property type="entry name" value="RlpA-like_sf"/>
</dbReference>
<comment type="caution">
    <text evidence="1">The sequence shown here is derived from an EMBL/GenBank/DDBJ whole genome shotgun (WGS) entry which is preliminary data.</text>
</comment>
<dbReference type="AlphaFoldDB" id="A0AAJ0FYT9"/>
<reference evidence="1" key="1">
    <citation type="submission" date="2023-06" db="EMBL/GenBank/DDBJ databases">
        <title>Conoideocrella luteorostrata (Hypocreales: Clavicipitaceae), a potential biocontrol fungus for elongate hemlock scale in United States Christmas tree production areas.</title>
        <authorList>
            <person name="Barrett H."/>
            <person name="Lovett B."/>
            <person name="Macias A.M."/>
            <person name="Stajich J.E."/>
            <person name="Kasson M.T."/>
        </authorList>
    </citation>
    <scope>NUCLEOTIDE SEQUENCE</scope>
    <source>
        <strain evidence="1">ARSEF 14590</strain>
    </source>
</reference>
<organism evidence="1 2">
    <name type="scientific">Conoideocrella luteorostrata</name>
    <dbReference type="NCBI Taxonomy" id="1105319"/>
    <lineage>
        <taxon>Eukaryota</taxon>
        <taxon>Fungi</taxon>
        <taxon>Dikarya</taxon>
        <taxon>Ascomycota</taxon>
        <taxon>Pezizomycotina</taxon>
        <taxon>Sordariomycetes</taxon>
        <taxon>Hypocreomycetidae</taxon>
        <taxon>Hypocreales</taxon>
        <taxon>Clavicipitaceae</taxon>
        <taxon>Conoideocrella</taxon>
    </lineage>
</organism>
<evidence type="ECO:0000313" key="2">
    <source>
        <dbReference type="Proteomes" id="UP001251528"/>
    </source>
</evidence>